<dbReference type="AlphaFoldDB" id="A0A7W6UNT0"/>
<evidence type="ECO:0000313" key="2">
    <source>
        <dbReference type="EMBL" id="MBB4441603.1"/>
    </source>
</evidence>
<feature type="signal peptide" evidence="1">
    <location>
        <begin position="1"/>
        <end position="30"/>
    </location>
</feature>
<name>A0A7W6UNT0_9HYPH</name>
<reference evidence="2 3" key="1">
    <citation type="submission" date="2020-08" db="EMBL/GenBank/DDBJ databases">
        <title>Genomic Encyclopedia of Type Strains, Phase IV (KMG-V): Genome sequencing to study the core and pangenomes of soil and plant-associated prokaryotes.</title>
        <authorList>
            <person name="Whitman W."/>
        </authorList>
    </citation>
    <scope>NUCLEOTIDE SEQUENCE [LARGE SCALE GENOMIC DNA]</scope>
    <source>
        <strain evidence="2 3">SEMIA 414</strain>
    </source>
</reference>
<protein>
    <submittedName>
        <fullName evidence="2">Uncharacterized protein</fullName>
    </submittedName>
</protein>
<gene>
    <name evidence="2" type="ORF">GGE15_004892</name>
</gene>
<feature type="chain" id="PRO_5031414754" evidence="1">
    <location>
        <begin position="31"/>
        <end position="256"/>
    </location>
</feature>
<keyword evidence="1" id="KW-0732">Signal</keyword>
<dbReference type="EMBL" id="JACIHI010000012">
    <property type="protein sequence ID" value="MBB4441603.1"/>
    <property type="molecule type" value="Genomic_DNA"/>
</dbReference>
<comment type="caution">
    <text evidence="2">The sequence shown here is derived from an EMBL/GenBank/DDBJ whole genome shotgun (WGS) entry which is preliminary data.</text>
</comment>
<proteinExistence type="predicted"/>
<sequence length="256" mass="27397">MNKQKSPRKLSKIACACLLSGSLLAGSAHAVTPDNGQILSGFWTTANLVKEYFDWRGWAGWGTIGLTNVVITVATGESNGAFTRALFTNLCGSTAAGFVAAWKPATRPGAATHIKAIVKAGTVTAAASACGWATQAILSKIDSEIPAAQRAIDNAQRNNVPNYKEIVDDKTKVNNAFLGIEKNYRDTALALNKAADLMSQYRRNGCTPRTQSTLCADLYRRWANAQAEAEQKLLAFNDDGNTMSANVKELGHDVKS</sequence>
<evidence type="ECO:0000313" key="3">
    <source>
        <dbReference type="Proteomes" id="UP000533724"/>
    </source>
</evidence>
<dbReference type="Proteomes" id="UP000533724">
    <property type="component" value="Unassembled WGS sequence"/>
</dbReference>
<accession>A0A7W6UNT0</accession>
<organism evidence="2 3">
    <name type="scientific">Rhizobium esperanzae</name>
    <dbReference type="NCBI Taxonomy" id="1967781"/>
    <lineage>
        <taxon>Bacteria</taxon>
        <taxon>Pseudomonadati</taxon>
        <taxon>Pseudomonadota</taxon>
        <taxon>Alphaproteobacteria</taxon>
        <taxon>Hyphomicrobiales</taxon>
        <taxon>Rhizobiaceae</taxon>
        <taxon>Rhizobium/Agrobacterium group</taxon>
        <taxon>Rhizobium</taxon>
    </lineage>
</organism>
<dbReference type="RefSeq" id="WP_131706184.1">
    <property type="nucleotide sequence ID" value="NZ_JACIHI010000012.1"/>
</dbReference>
<evidence type="ECO:0000256" key="1">
    <source>
        <dbReference type="SAM" id="SignalP"/>
    </source>
</evidence>